<dbReference type="EMBL" id="JAUSSK010000004">
    <property type="protein sequence ID" value="MDQ0010868.1"/>
    <property type="molecule type" value="Genomic_DNA"/>
</dbReference>
<feature type="region of interest" description="Disordered" evidence="1">
    <location>
        <begin position="261"/>
        <end position="281"/>
    </location>
</feature>
<feature type="signal peptide" evidence="2">
    <location>
        <begin position="1"/>
        <end position="19"/>
    </location>
</feature>
<evidence type="ECO:0000313" key="5">
    <source>
        <dbReference type="Proteomes" id="UP001237737"/>
    </source>
</evidence>
<organism evidence="4 5">
    <name type="scientific">Luteibacter jiangsuensis</name>
    <dbReference type="NCBI Taxonomy" id="637577"/>
    <lineage>
        <taxon>Bacteria</taxon>
        <taxon>Pseudomonadati</taxon>
        <taxon>Pseudomonadota</taxon>
        <taxon>Gammaproteobacteria</taxon>
        <taxon>Lysobacterales</taxon>
        <taxon>Rhodanobacteraceae</taxon>
        <taxon>Luteibacter</taxon>
    </lineage>
</organism>
<feature type="domain" description="Phytase-like" evidence="3">
    <location>
        <begin position="188"/>
        <end position="494"/>
    </location>
</feature>
<evidence type="ECO:0000259" key="3">
    <source>
        <dbReference type="Pfam" id="PF13449"/>
    </source>
</evidence>
<dbReference type="Proteomes" id="UP001237737">
    <property type="component" value="Unassembled WGS sequence"/>
</dbReference>
<sequence length="535" mass="57174">MLRMVAGLTVVLLLGSAAAQTGEVRVPDIASTPLPRAIRMGDTTYVDKGLVAAGSLPAGTLDFLGDTLGSFSSLMIEPGSWKREGDTYTGVLWTLPDRGRNDPEHDVSFDYRGRLHRFRFSMTVGRASFAAEAAPTKGAVSPMHGAAPTQGSVPTHGAVPAPGARLVMVPDGGRELRDFDGKPFTGAEPRGGLRTERGVILPSPATGEGEGKVSLDAESLQFTRDGGFYVGDEYAANVYRFDAKGRLAGVIVPPRSVQPLDADGKPDFTSLRAPASGRRNNQGVEGMALSPDGKHLFVVLQSALVQDSAPGDASGRTLTRVLVYDVSRNAVPKRPVAHYVVRLPAYDDKGDGGAPNKTAAQSEIRVIDDHRFLMLARDGNGYGADNGKPIVFKSVLLVDTDGASNLAGTTYETSTTSVLGQDDGLRAGIHPASWKPLVDLLDPTDLARFGLSIERDKAGLAMLSEKWEAMDLVPVLDPAYPDDWFLLVGNDNDFIAKRCVMEGRRCDSAIDNDNRILVYRLTLPGMRSTAASHHH</sequence>
<accession>A0ABT9T2W1</accession>
<evidence type="ECO:0000256" key="1">
    <source>
        <dbReference type="SAM" id="MobiDB-lite"/>
    </source>
</evidence>
<reference evidence="4 5" key="1">
    <citation type="submission" date="2023-07" db="EMBL/GenBank/DDBJ databases">
        <title>Sorghum-associated microbial communities from plants grown in Nebraska, USA.</title>
        <authorList>
            <person name="Schachtman D."/>
        </authorList>
    </citation>
    <scope>NUCLEOTIDE SEQUENCE [LARGE SCALE GENOMIC DNA]</scope>
    <source>
        <strain evidence="4 5">CC60</strain>
    </source>
</reference>
<dbReference type="InterPro" id="IPR027372">
    <property type="entry name" value="Phytase-like_dom"/>
</dbReference>
<comment type="caution">
    <text evidence="4">The sequence shown here is derived from an EMBL/GenBank/DDBJ whole genome shotgun (WGS) entry which is preliminary data.</text>
</comment>
<evidence type="ECO:0000313" key="4">
    <source>
        <dbReference type="EMBL" id="MDQ0010868.1"/>
    </source>
</evidence>
<keyword evidence="2" id="KW-0732">Signal</keyword>
<protein>
    <recommendedName>
        <fullName evidence="3">Phytase-like domain-containing protein</fullName>
    </recommendedName>
</protein>
<feature type="chain" id="PRO_5047414235" description="Phytase-like domain-containing protein" evidence="2">
    <location>
        <begin position="20"/>
        <end position="535"/>
    </location>
</feature>
<evidence type="ECO:0000256" key="2">
    <source>
        <dbReference type="SAM" id="SignalP"/>
    </source>
</evidence>
<dbReference type="PANTHER" id="PTHR37957">
    <property type="entry name" value="BLR7070 PROTEIN"/>
    <property type="match status" value="1"/>
</dbReference>
<proteinExistence type="predicted"/>
<dbReference type="RefSeq" id="WP_306850962.1">
    <property type="nucleotide sequence ID" value="NZ_JAUSSK010000004.1"/>
</dbReference>
<gene>
    <name evidence="4" type="ORF">J2T07_003074</name>
</gene>
<dbReference type="PANTHER" id="PTHR37957:SF1">
    <property type="entry name" value="PHYTASE-LIKE DOMAIN-CONTAINING PROTEIN"/>
    <property type="match status" value="1"/>
</dbReference>
<dbReference type="Pfam" id="PF13449">
    <property type="entry name" value="Phytase-like"/>
    <property type="match status" value="1"/>
</dbReference>
<name>A0ABT9T2W1_9GAMM</name>
<dbReference type="SUPFAM" id="SSF75011">
    <property type="entry name" value="3-carboxy-cis,cis-mucoante lactonizing enzyme"/>
    <property type="match status" value="1"/>
</dbReference>
<feature type="region of interest" description="Disordered" evidence="1">
    <location>
        <begin position="177"/>
        <end position="212"/>
    </location>
</feature>
<keyword evidence="5" id="KW-1185">Reference proteome</keyword>